<dbReference type="OrthoDB" id="2912988at2"/>
<dbReference type="InterPro" id="IPR002716">
    <property type="entry name" value="PIN_dom"/>
</dbReference>
<evidence type="ECO:0000313" key="2">
    <source>
        <dbReference type="EMBL" id="TVY08365.1"/>
    </source>
</evidence>
<reference evidence="2 3" key="1">
    <citation type="submission" date="2019-07" db="EMBL/GenBank/DDBJ databases">
        <authorList>
            <person name="Kim J."/>
        </authorList>
    </citation>
    <scope>NUCLEOTIDE SEQUENCE [LARGE SCALE GENOMIC DNA]</scope>
    <source>
        <strain evidence="2 3">JC52</strain>
    </source>
</reference>
<dbReference type="InterPro" id="IPR029060">
    <property type="entry name" value="PIN-like_dom_sf"/>
</dbReference>
<feature type="domain" description="PIN" evidence="1">
    <location>
        <begin position="9"/>
        <end position="125"/>
    </location>
</feature>
<dbReference type="SMART" id="SM00670">
    <property type="entry name" value="PINc"/>
    <property type="match status" value="1"/>
</dbReference>
<comment type="caution">
    <text evidence="2">The sequence shown here is derived from an EMBL/GenBank/DDBJ whole genome shotgun (WGS) entry which is preliminary data.</text>
</comment>
<dbReference type="EMBL" id="VNJI01000024">
    <property type="protein sequence ID" value="TVY08365.1"/>
    <property type="molecule type" value="Genomic_DNA"/>
</dbReference>
<keyword evidence="3" id="KW-1185">Reference proteome</keyword>
<evidence type="ECO:0000259" key="1">
    <source>
        <dbReference type="SMART" id="SM00670"/>
    </source>
</evidence>
<dbReference type="AlphaFoldDB" id="A0A559K8A1"/>
<dbReference type="Proteomes" id="UP000317036">
    <property type="component" value="Unassembled WGS sequence"/>
</dbReference>
<sequence>MLWGGIAIQYVIPDTSVLIQDPNLVDELVTKGFSLVVTGVVLEELDGLKKRITVEGVAARDVRRKIEAYKRDTANSSSVLILNEYEKTPYLNMGKNDDKIIAHALYIRKQGKNAILFSADGIQRLKALSESFEIKVVSDKFELYDLKDESPRLVRTNDSITTEDPELELAAHILKEQKPKESDPFWLRDAFETPADYQIRIENLMVEAGTVSLDESYPQEDGLLFFRTQWDSRIPIYSPLTETVIVRTRVPDWTAFVEKAKEGQLQLECGFKVIDGAIFIDSDRIQVTIGEKKRLVSSLDLSRLPYENDESYLDRIRKIGKLPVGTVFLFKEQYDIEKGLFPLELSAPTWLKSFLPDPPYHLVNISKEKAYALYTQGLEQTCYAHFEIAKTSGGELCAVVDLLYVKFQRSKYTIVPKHIKAQATEFPDGEYGFLTSRLRHRPEMHIQEIRRFSPQLFLIRRSNKWGLMDQQANVLLEPSIRMETVSEDAFPNYEAACYLGDGFILAHAGKRRDINILSKDGLSLYPVKELLIDNLKIPMGRDGTSVCFVSPNIGEAHIYYTFSNINFALGQVIDSQEFERFGLMKAESIGYGHALLEDGALRSNTITIVPVTKLGSCFLIGKIHSSIELPEVIKPTADFGNKMLILSWGWPNDVHEVCICVRHDRFVDSPQDLQARCYTVNRNNDSVSGHHQIHSSSAEHIYYVTFYSVGHYDDKLLFSSGLQLQLTEKEFSVTDIHYFIRLKIGFWKGKKQAFLTLTGPDTIKEMPELILVKKNGNVPFNRNDGIAIMRIKDIQFGLMGRLDLELPGDVLEEHSYAKLFYAESTQHPSLRLIPEDHKQLKLW</sequence>
<evidence type="ECO:0000313" key="3">
    <source>
        <dbReference type="Proteomes" id="UP000317036"/>
    </source>
</evidence>
<protein>
    <recommendedName>
        <fullName evidence="1">PIN domain-containing protein</fullName>
    </recommendedName>
</protein>
<organism evidence="2 3">
    <name type="scientific">Paenibacillus cremeus</name>
    <dbReference type="NCBI Taxonomy" id="2163881"/>
    <lineage>
        <taxon>Bacteria</taxon>
        <taxon>Bacillati</taxon>
        <taxon>Bacillota</taxon>
        <taxon>Bacilli</taxon>
        <taxon>Bacillales</taxon>
        <taxon>Paenibacillaceae</taxon>
        <taxon>Paenibacillus</taxon>
    </lineage>
</organism>
<proteinExistence type="predicted"/>
<dbReference type="Pfam" id="PF13638">
    <property type="entry name" value="PIN_4"/>
    <property type="match status" value="1"/>
</dbReference>
<dbReference type="Gene3D" id="3.40.50.1010">
    <property type="entry name" value="5'-nuclease"/>
    <property type="match status" value="1"/>
</dbReference>
<dbReference type="SUPFAM" id="SSF88723">
    <property type="entry name" value="PIN domain-like"/>
    <property type="match status" value="1"/>
</dbReference>
<gene>
    <name evidence="2" type="ORF">FPZ49_19165</name>
</gene>
<accession>A0A559K8A1</accession>
<name>A0A559K8A1_9BACL</name>